<reference evidence="2" key="1">
    <citation type="journal article" date="2023" name="Proc. Natl. Acad. Sci. U.S.A.">
        <title>Genomic and structural basis for evolution of tropane alkaloid biosynthesis.</title>
        <authorList>
            <person name="Wanga Y.-J."/>
            <person name="Taina T."/>
            <person name="Yua J.-Y."/>
            <person name="Lia J."/>
            <person name="Xua B."/>
            <person name="Chenc J."/>
            <person name="D'Auriad J.C."/>
            <person name="Huanga J.-P."/>
            <person name="Huanga S.-X."/>
        </authorList>
    </citation>
    <scope>NUCLEOTIDE SEQUENCE [LARGE SCALE GENOMIC DNA]</scope>
    <source>
        <strain evidence="2">cv. KIB-2019</strain>
    </source>
</reference>
<name>A0A9Q1L7Y4_9SOLA</name>
<protein>
    <submittedName>
        <fullName evidence="1">Uncharacterized protein</fullName>
    </submittedName>
</protein>
<proteinExistence type="predicted"/>
<dbReference type="AlphaFoldDB" id="A0A9Q1L7Y4"/>
<dbReference type="EMBL" id="JAJAGQ010000023">
    <property type="protein sequence ID" value="KAJ8528558.1"/>
    <property type="molecule type" value="Genomic_DNA"/>
</dbReference>
<evidence type="ECO:0000313" key="2">
    <source>
        <dbReference type="Proteomes" id="UP001152561"/>
    </source>
</evidence>
<organism evidence="1 2">
    <name type="scientific">Anisodus acutangulus</name>
    <dbReference type="NCBI Taxonomy" id="402998"/>
    <lineage>
        <taxon>Eukaryota</taxon>
        <taxon>Viridiplantae</taxon>
        <taxon>Streptophyta</taxon>
        <taxon>Embryophyta</taxon>
        <taxon>Tracheophyta</taxon>
        <taxon>Spermatophyta</taxon>
        <taxon>Magnoliopsida</taxon>
        <taxon>eudicotyledons</taxon>
        <taxon>Gunneridae</taxon>
        <taxon>Pentapetalae</taxon>
        <taxon>asterids</taxon>
        <taxon>lamiids</taxon>
        <taxon>Solanales</taxon>
        <taxon>Solanaceae</taxon>
        <taxon>Solanoideae</taxon>
        <taxon>Hyoscyameae</taxon>
        <taxon>Anisodus</taxon>
    </lineage>
</organism>
<keyword evidence="2" id="KW-1185">Reference proteome</keyword>
<sequence>MLYKVTSTTNESASLLHILCDASSSTPNELYGKTQTLSQIKEKIAEEKKVKRETRHALIIVELEEKVRSGLIDLKTSGSNEGLPSPNPLEVVAAAEVSRKRQRCEDGIEDDSGFPHLNLITPYKDASIVDKWLNSGTDTYCTAEESGK</sequence>
<evidence type="ECO:0000313" key="1">
    <source>
        <dbReference type="EMBL" id="KAJ8528558.1"/>
    </source>
</evidence>
<accession>A0A9Q1L7Y4</accession>
<gene>
    <name evidence="1" type="ORF">K7X08_022250</name>
</gene>
<comment type="caution">
    <text evidence="1">The sequence shown here is derived from an EMBL/GenBank/DDBJ whole genome shotgun (WGS) entry which is preliminary data.</text>
</comment>
<dbReference type="Proteomes" id="UP001152561">
    <property type="component" value="Unassembled WGS sequence"/>
</dbReference>